<proteinExistence type="predicted"/>
<protein>
    <submittedName>
        <fullName evidence="2">Uncharacterized protein</fullName>
    </submittedName>
</protein>
<name>A0ABR1U8A4_9PEZI</name>
<evidence type="ECO:0000313" key="2">
    <source>
        <dbReference type="EMBL" id="KAK8055088.1"/>
    </source>
</evidence>
<dbReference type="EMBL" id="JAQQWK010000001">
    <property type="protein sequence ID" value="KAK8055088.1"/>
    <property type="molecule type" value="Genomic_DNA"/>
</dbReference>
<feature type="signal peptide" evidence="1">
    <location>
        <begin position="1"/>
        <end position="16"/>
    </location>
</feature>
<evidence type="ECO:0000256" key="1">
    <source>
        <dbReference type="SAM" id="SignalP"/>
    </source>
</evidence>
<keyword evidence="3" id="KW-1185">Reference proteome</keyword>
<comment type="caution">
    <text evidence="2">The sequence shown here is derived from an EMBL/GenBank/DDBJ whole genome shotgun (WGS) entry which is preliminary data.</text>
</comment>
<keyword evidence="1" id="KW-0732">Signal</keyword>
<sequence length="200" mass="21045">MVCLSSLFCIAPFTLFYSCTPTCGPDGTTKASTSSTGAYYGYPPPNPGTSYEAKRQTNPVAWCLTMSRDILDEGLPTPTAKPVQSWIVTHAATATTHTVAEKEVPVSLRGDWCAYDASRAHWYTAHVVPLVVQCAGRPGFISSSIKELKLSPHTTTSAWCGACTTCTVNTPLPTNAVPRQTGDAMMAGAVAIGGAVLALV</sequence>
<accession>A0ABR1U8A4</accession>
<organism evidence="2 3">
    <name type="scientific">Apiospora rasikravindrae</name>
    <dbReference type="NCBI Taxonomy" id="990691"/>
    <lineage>
        <taxon>Eukaryota</taxon>
        <taxon>Fungi</taxon>
        <taxon>Dikarya</taxon>
        <taxon>Ascomycota</taxon>
        <taxon>Pezizomycotina</taxon>
        <taxon>Sordariomycetes</taxon>
        <taxon>Xylariomycetidae</taxon>
        <taxon>Amphisphaeriales</taxon>
        <taxon>Apiosporaceae</taxon>
        <taxon>Apiospora</taxon>
    </lineage>
</organism>
<dbReference type="Proteomes" id="UP001444661">
    <property type="component" value="Unassembled WGS sequence"/>
</dbReference>
<gene>
    <name evidence="2" type="ORF">PG993_000315</name>
</gene>
<feature type="chain" id="PRO_5046105797" evidence="1">
    <location>
        <begin position="17"/>
        <end position="200"/>
    </location>
</feature>
<reference evidence="2 3" key="1">
    <citation type="submission" date="2023-01" db="EMBL/GenBank/DDBJ databases">
        <title>Analysis of 21 Apiospora genomes using comparative genomics revels a genus with tremendous synthesis potential of carbohydrate active enzymes and secondary metabolites.</title>
        <authorList>
            <person name="Sorensen T."/>
        </authorList>
    </citation>
    <scope>NUCLEOTIDE SEQUENCE [LARGE SCALE GENOMIC DNA]</scope>
    <source>
        <strain evidence="2 3">CBS 33761</strain>
    </source>
</reference>
<evidence type="ECO:0000313" key="3">
    <source>
        <dbReference type="Proteomes" id="UP001444661"/>
    </source>
</evidence>